<evidence type="ECO:0000259" key="2">
    <source>
        <dbReference type="Pfam" id="PF13298"/>
    </source>
</evidence>
<feature type="region of interest" description="Disordered" evidence="1">
    <location>
        <begin position="240"/>
        <end position="319"/>
    </location>
</feature>
<dbReference type="GeneID" id="81360805"/>
<organism evidence="3 4">
    <name type="scientific">Penicillium argentinense</name>
    <dbReference type="NCBI Taxonomy" id="1131581"/>
    <lineage>
        <taxon>Eukaryota</taxon>
        <taxon>Fungi</taxon>
        <taxon>Dikarya</taxon>
        <taxon>Ascomycota</taxon>
        <taxon>Pezizomycotina</taxon>
        <taxon>Eurotiomycetes</taxon>
        <taxon>Eurotiomycetidae</taxon>
        <taxon>Eurotiales</taxon>
        <taxon>Aspergillaceae</taxon>
        <taxon>Penicillium</taxon>
    </lineage>
</organism>
<protein>
    <recommendedName>
        <fullName evidence="2">DNA ligase D 3'-phosphoesterase domain-containing protein</fullName>
    </recommendedName>
</protein>
<sequence>MKRSRTSPLSHSPHSESNRAPHLSSLQKSVSPPPKRRGANGQDGDNPHPSKITPSDPKTSEYLDTWSMKLRKSILPASEQGSTPHLPIDQWVDLYRRHAHSNGHHFVIHQHDHPVAGPHYDLRLQFSDSSTVCWAIMYGLPGDPNQDNRRNATETRIHGLSYNLAETASLGQGSVIIWDTGDFQILPYRTGQDQPDTDDTSSDGGHAPAISESSKLRDAFQRRKIKVRLNGIRLPKNYTISLVRQNKHKPGTGTGTGKTSLKNRRRPAARMSPSPPTDPDSMSPPSPRDPEPKRGETTLQEETDLSDGDDREIRETNAYPGSFNTIGSVHGRTWYLRIDTVGSGFRRVKSRDGKQVWVRNGGATHGATRSIQGFEPFYVLGPEVERSVVTGRLGKDVLDDEGVQDFVPRRGWVPKA</sequence>
<feature type="compositionally biased region" description="Pro residues" evidence="1">
    <location>
        <begin position="273"/>
        <end position="287"/>
    </location>
</feature>
<proteinExistence type="predicted"/>
<dbReference type="PANTHER" id="PTHR39465">
    <property type="entry name" value="DNA LIGASE D, 3'-PHOSPHOESTERASE DOMAIN"/>
    <property type="match status" value="1"/>
</dbReference>
<reference evidence="3" key="2">
    <citation type="journal article" date="2023" name="IMA Fungus">
        <title>Comparative genomic study of the Penicillium genus elucidates a diverse pangenome and 15 lateral gene transfer events.</title>
        <authorList>
            <person name="Petersen C."/>
            <person name="Sorensen T."/>
            <person name="Nielsen M.R."/>
            <person name="Sondergaard T.E."/>
            <person name="Sorensen J.L."/>
            <person name="Fitzpatrick D.A."/>
            <person name="Frisvad J.C."/>
            <person name="Nielsen K.L."/>
        </authorList>
    </citation>
    <scope>NUCLEOTIDE SEQUENCE</scope>
    <source>
        <strain evidence="3">IBT 30761</strain>
    </source>
</reference>
<reference evidence="3" key="1">
    <citation type="submission" date="2022-11" db="EMBL/GenBank/DDBJ databases">
        <authorList>
            <person name="Petersen C."/>
        </authorList>
    </citation>
    <scope>NUCLEOTIDE SEQUENCE</scope>
    <source>
        <strain evidence="3">IBT 30761</strain>
    </source>
</reference>
<evidence type="ECO:0000256" key="1">
    <source>
        <dbReference type="SAM" id="MobiDB-lite"/>
    </source>
</evidence>
<dbReference type="AlphaFoldDB" id="A0A9W9EZD8"/>
<evidence type="ECO:0000313" key="4">
    <source>
        <dbReference type="Proteomes" id="UP001149074"/>
    </source>
</evidence>
<dbReference type="OrthoDB" id="2588098at2759"/>
<evidence type="ECO:0000313" key="3">
    <source>
        <dbReference type="EMBL" id="KAJ5090651.1"/>
    </source>
</evidence>
<feature type="domain" description="DNA ligase D 3'-phosphoesterase" evidence="2">
    <location>
        <begin position="109"/>
        <end position="240"/>
    </location>
</feature>
<feature type="region of interest" description="Disordered" evidence="1">
    <location>
        <begin position="188"/>
        <end position="217"/>
    </location>
</feature>
<gene>
    <name evidence="3" type="ORF">N7532_009335</name>
</gene>
<comment type="caution">
    <text evidence="3">The sequence shown here is derived from an EMBL/GenBank/DDBJ whole genome shotgun (WGS) entry which is preliminary data.</text>
</comment>
<dbReference type="InterPro" id="IPR014144">
    <property type="entry name" value="LigD_PE_domain"/>
</dbReference>
<feature type="compositionally biased region" description="Acidic residues" evidence="1">
    <location>
        <begin position="299"/>
        <end position="310"/>
    </location>
</feature>
<dbReference type="PANTHER" id="PTHR39465:SF1">
    <property type="entry name" value="DNA LIGASE D 3'-PHOSPHOESTERASE DOMAIN-CONTAINING PROTEIN"/>
    <property type="match status" value="1"/>
</dbReference>
<keyword evidence="4" id="KW-1185">Reference proteome</keyword>
<feature type="compositionally biased region" description="Polar residues" evidence="1">
    <location>
        <begin position="1"/>
        <end position="12"/>
    </location>
</feature>
<dbReference type="EMBL" id="JAPQKI010000009">
    <property type="protein sequence ID" value="KAJ5090651.1"/>
    <property type="molecule type" value="Genomic_DNA"/>
</dbReference>
<feature type="region of interest" description="Disordered" evidence="1">
    <location>
        <begin position="1"/>
        <end position="61"/>
    </location>
</feature>
<dbReference type="RefSeq" id="XP_056472632.1">
    <property type="nucleotide sequence ID" value="XM_056621826.1"/>
</dbReference>
<dbReference type="Proteomes" id="UP001149074">
    <property type="component" value="Unassembled WGS sequence"/>
</dbReference>
<dbReference type="Pfam" id="PF13298">
    <property type="entry name" value="LigD_N"/>
    <property type="match status" value="1"/>
</dbReference>
<name>A0A9W9EZD8_9EURO</name>
<accession>A0A9W9EZD8</accession>